<keyword evidence="3 4" id="KW-0687">Ribonucleoprotein</keyword>
<protein>
    <recommendedName>
        <fullName evidence="4">Large ribosomal subunit protein bL17</fullName>
    </recommendedName>
</protein>
<dbReference type="GO" id="GO:0003735">
    <property type="term" value="F:structural constituent of ribosome"/>
    <property type="evidence" value="ECO:0007669"/>
    <property type="project" value="InterPro"/>
</dbReference>
<evidence type="ECO:0000313" key="6">
    <source>
        <dbReference type="EMBL" id="SUO96183.1"/>
    </source>
</evidence>
<dbReference type="Proteomes" id="UP000254575">
    <property type="component" value="Unassembled WGS sequence"/>
</dbReference>
<comment type="similarity">
    <text evidence="1 4 5">Belongs to the bacterial ribosomal protein bL17 family.</text>
</comment>
<evidence type="ECO:0000256" key="4">
    <source>
        <dbReference type="HAMAP-Rule" id="MF_01368"/>
    </source>
</evidence>
<dbReference type="RefSeq" id="WP_115218160.1">
    <property type="nucleotide sequence ID" value="NZ_UHIA01000004.1"/>
</dbReference>
<dbReference type="NCBIfam" id="TIGR00059">
    <property type="entry name" value="L17"/>
    <property type="match status" value="1"/>
</dbReference>
<evidence type="ECO:0000256" key="5">
    <source>
        <dbReference type="RuleBase" id="RU000660"/>
    </source>
</evidence>
<evidence type="ECO:0000256" key="2">
    <source>
        <dbReference type="ARBA" id="ARBA00022980"/>
    </source>
</evidence>
<dbReference type="GO" id="GO:0006412">
    <property type="term" value="P:translation"/>
    <property type="evidence" value="ECO:0007669"/>
    <property type="project" value="UniProtKB-UniRule"/>
</dbReference>
<sequence length="126" mass="14475">MRHKLAGRKLNRTSAHREAMFKNMSVSLIQHELIKTTLPKAKDLRRVLEPIITHAKNNDTVAARRLAFARLRDRDAVQKLFAELAPRYKERPGGYIRILKCGFRPGDQAPMAYVELVDRPVEDTQA</sequence>
<name>A0A380MW94_9GAMM</name>
<evidence type="ECO:0000256" key="3">
    <source>
        <dbReference type="ARBA" id="ARBA00023274"/>
    </source>
</evidence>
<dbReference type="OrthoDB" id="9809073at2"/>
<organism evidence="6 7">
    <name type="scientific">Suttonella indologenes</name>
    <dbReference type="NCBI Taxonomy" id="13276"/>
    <lineage>
        <taxon>Bacteria</taxon>
        <taxon>Pseudomonadati</taxon>
        <taxon>Pseudomonadota</taxon>
        <taxon>Gammaproteobacteria</taxon>
        <taxon>Cardiobacteriales</taxon>
        <taxon>Cardiobacteriaceae</taxon>
        <taxon>Suttonella</taxon>
    </lineage>
</organism>
<dbReference type="InterPro" id="IPR000456">
    <property type="entry name" value="Ribosomal_bL17"/>
</dbReference>
<dbReference type="PROSITE" id="PS01167">
    <property type="entry name" value="RIBOSOMAL_L17"/>
    <property type="match status" value="1"/>
</dbReference>
<keyword evidence="2 4" id="KW-0689">Ribosomal protein</keyword>
<dbReference type="Gene3D" id="3.90.1030.10">
    <property type="entry name" value="Ribosomal protein L17"/>
    <property type="match status" value="1"/>
</dbReference>
<dbReference type="AlphaFoldDB" id="A0A380MW94"/>
<dbReference type="HAMAP" id="MF_01368">
    <property type="entry name" value="Ribosomal_bL17"/>
    <property type="match status" value="1"/>
</dbReference>
<keyword evidence="7" id="KW-1185">Reference proteome</keyword>
<dbReference type="GO" id="GO:0022625">
    <property type="term" value="C:cytosolic large ribosomal subunit"/>
    <property type="evidence" value="ECO:0007669"/>
    <property type="project" value="TreeGrafter"/>
</dbReference>
<dbReference type="EMBL" id="UHIA01000004">
    <property type="protein sequence ID" value="SUO96183.1"/>
    <property type="molecule type" value="Genomic_DNA"/>
</dbReference>
<evidence type="ECO:0000256" key="1">
    <source>
        <dbReference type="ARBA" id="ARBA00008777"/>
    </source>
</evidence>
<dbReference type="InterPro" id="IPR047859">
    <property type="entry name" value="Ribosomal_bL17_CS"/>
</dbReference>
<dbReference type="PANTHER" id="PTHR14413">
    <property type="entry name" value="RIBOSOMAL PROTEIN L17"/>
    <property type="match status" value="1"/>
</dbReference>
<comment type="subunit">
    <text evidence="4">Part of the 50S ribosomal subunit. Contacts protein L32.</text>
</comment>
<dbReference type="InterPro" id="IPR036373">
    <property type="entry name" value="Ribosomal_bL17_sf"/>
</dbReference>
<dbReference type="Pfam" id="PF01196">
    <property type="entry name" value="Ribosomal_L17"/>
    <property type="match status" value="1"/>
</dbReference>
<dbReference type="FunFam" id="3.90.1030.10:FF:000001">
    <property type="entry name" value="50S ribosomal protein L17"/>
    <property type="match status" value="1"/>
</dbReference>
<proteinExistence type="inferred from homology"/>
<dbReference type="PANTHER" id="PTHR14413:SF16">
    <property type="entry name" value="LARGE RIBOSOMAL SUBUNIT PROTEIN BL17M"/>
    <property type="match status" value="1"/>
</dbReference>
<reference evidence="6 7" key="1">
    <citation type="submission" date="2018-06" db="EMBL/GenBank/DDBJ databases">
        <authorList>
            <consortium name="Pathogen Informatics"/>
            <person name="Doyle S."/>
        </authorList>
    </citation>
    <scope>NUCLEOTIDE SEQUENCE [LARGE SCALE GENOMIC DNA]</scope>
    <source>
        <strain evidence="6 7">NCTC10717</strain>
    </source>
</reference>
<evidence type="ECO:0000313" key="7">
    <source>
        <dbReference type="Proteomes" id="UP000254575"/>
    </source>
</evidence>
<accession>A0A380MW94</accession>
<dbReference type="SUPFAM" id="SSF64263">
    <property type="entry name" value="Prokaryotic ribosomal protein L17"/>
    <property type="match status" value="1"/>
</dbReference>
<gene>
    <name evidence="4 6" type="primary">rplQ</name>
    <name evidence="6" type="ORF">NCTC10717_00882</name>
</gene>